<protein>
    <submittedName>
        <fullName evidence="3">Uncharacterized protein</fullName>
    </submittedName>
</protein>
<evidence type="ECO:0000313" key="2">
    <source>
        <dbReference type="EMBL" id="CFE44015.1"/>
    </source>
</evidence>
<name>A0A655JE74_MYCTX</name>
<dbReference type="Proteomes" id="UP000048289">
    <property type="component" value="Unassembled WGS sequence"/>
</dbReference>
<evidence type="ECO:0000256" key="1">
    <source>
        <dbReference type="SAM" id="MobiDB-lite"/>
    </source>
</evidence>
<reference evidence="4 5" key="1">
    <citation type="submission" date="2015-03" db="EMBL/GenBank/DDBJ databases">
        <authorList>
            <consortium name="Pathogen Informatics"/>
        </authorList>
    </citation>
    <scope>NUCLEOTIDE SEQUENCE [LARGE SCALE GENOMIC DNA]</scope>
    <source>
        <strain evidence="2 4">G09901357</strain>
        <strain evidence="3 5">P00601463</strain>
    </source>
</reference>
<evidence type="ECO:0000313" key="3">
    <source>
        <dbReference type="EMBL" id="COW78917.1"/>
    </source>
</evidence>
<feature type="region of interest" description="Disordered" evidence="1">
    <location>
        <begin position="1"/>
        <end position="29"/>
    </location>
</feature>
<gene>
    <name evidence="2" type="ORF">ERS007681_03538</name>
    <name evidence="3" type="ORF">ERS007741_03158</name>
</gene>
<sequence>MSTMAATAWRSPDTATVEEALTTDSSSQPPVVAISALASCSPMPSAATA</sequence>
<evidence type="ECO:0000313" key="5">
    <source>
        <dbReference type="Proteomes" id="UP000048600"/>
    </source>
</evidence>
<evidence type="ECO:0000313" key="4">
    <source>
        <dbReference type="Proteomes" id="UP000048289"/>
    </source>
</evidence>
<organism evidence="3 5">
    <name type="scientific">Mycobacterium tuberculosis</name>
    <dbReference type="NCBI Taxonomy" id="1773"/>
    <lineage>
        <taxon>Bacteria</taxon>
        <taxon>Bacillati</taxon>
        <taxon>Actinomycetota</taxon>
        <taxon>Actinomycetes</taxon>
        <taxon>Mycobacteriales</taxon>
        <taxon>Mycobacteriaceae</taxon>
        <taxon>Mycobacterium</taxon>
        <taxon>Mycobacterium tuberculosis complex</taxon>
    </lineage>
</organism>
<accession>A0A655JE74</accession>
<dbReference type="AlphaFoldDB" id="A0A655JE74"/>
<dbReference type="Proteomes" id="UP000048600">
    <property type="component" value="Unassembled WGS sequence"/>
</dbReference>
<proteinExistence type="predicted"/>
<dbReference type="EMBL" id="CFOE01000629">
    <property type="protein sequence ID" value="CFE44015.1"/>
    <property type="molecule type" value="Genomic_DNA"/>
</dbReference>
<dbReference type="EMBL" id="CHKL01000442">
    <property type="protein sequence ID" value="COW78917.1"/>
    <property type="molecule type" value="Genomic_DNA"/>
</dbReference>